<organism evidence="1 2">
    <name type="scientific">Acaulospora morrowiae</name>
    <dbReference type="NCBI Taxonomy" id="94023"/>
    <lineage>
        <taxon>Eukaryota</taxon>
        <taxon>Fungi</taxon>
        <taxon>Fungi incertae sedis</taxon>
        <taxon>Mucoromycota</taxon>
        <taxon>Glomeromycotina</taxon>
        <taxon>Glomeromycetes</taxon>
        <taxon>Diversisporales</taxon>
        <taxon>Acaulosporaceae</taxon>
        <taxon>Acaulospora</taxon>
    </lineage>
</organism>
<keyword evidence="2" id="KW-1185">Reference proteome</keyword>
<evidence type="ECO:0000313" key="2">
    <source>
        <dbReference type="Proteomes" id="UP000789342"/>
    </source>
</evidence>
<accession>A0A9N8VP55</accession>
<sequence length="55" mass="6028">AKKVLANEIVSQGSYDMDDENVSCNREANRETCSTLVLTPIINTIYQAPPCIPSN</sequence>
<reference evidence="1" key="1">
    <citation type="submission" date="2021-06" db="EMBL/GenBank/DDBJ databases">
        <authorList>
            <person name="Kallberg Y."/>
            <person name="Tangrot J."/>
            <person name="Rosling A."/>
        </authorList>
    </citation>
    <scope>NUCLEOTIDE SEQUENCE</scope>
    <source>
        <strain evidence="1">CL551</strain>
    </source>
</reference>
<dbReference type="AlphaFoldDB" id="A0A9N8VP55"/>
<gene>
    <name evidence="1" type="ORF">AMORRO_LOCUS1101</name>
</gene>
<protein>
    <submittedName>
        <fullName evidence="1">16864_t:CDS:1</fullName>
    </submittedName>
</protein>
<evidence type="ECO:0000313" key="1">
    <source>
        <dbReference type="EMBL" id="CAG8455000.1"/>
    </source>
</evidence>
<proteinExistence type="predicted"/>
<dbReference type="EMBL" id="CAJVPV010000398">
    <property type="protein sequence ID" value="CAG8455000.1"/>
    <property type="molecule type" value="Genomic_DNA"/>
</dbReference>
<feature type="non-terminal residue" evidence="1">
    <location>
        <position position="55"/>
    </location>
</feature>
<comment type="caution">
    <text evidence="1">The sequence shown here is derived from an EMBL/GenBank/DDBJ whole genome shotgun (WGS) entry which is preliminary data.</text>
</comment>
<name>A0A9N8VP55_9GLOM</name>
<dbReference type="Proteomes" id="UP000789342">
    <property type="component" value="Unassembled WGS sequence"/>
</dbReference>